<name>A0A0S1SIN9_9BACT</name>
<accession>A0A0S1SV44</accession>
<keyword evidence="2" id="KW-0540">Nuclease</keyword>
<evidence type="ECO:0000256" key="2">
    <source>
        <dbReference type="ARBA" id="ARBA00022722"/>
    </source>
</evidence>
<evidence type="ECO:0000256" key="3">
    <source>
        <dbReference type="ARBA" id="ARBA00022759"/>
    </source>
</evidence>
<reference evidence="6 7" key="2">
    <citation type="journal article" date="2016" name="PeerJ">
        <title>Analysis of five complete genome sequences for members of the class Peribacteria in the recently recognized Peregrinibacteria bacterial phylum.</title>
        <authorList>
            <person name="Anantharaman K."/>
            <person name="Brown C.T."/>
            <person name="Burstein D."/>
            <person name="Castelle C.J."/>
            <person name="Probst A.J."/>
            <person name="Thomas B.C."/>
            <person name="Williams K.H."/>
            <person name="Banfield J.F."/>
        </authorList>
    </citation>
    <scope>NUCLEOTIDE SEQUENCE [LARGE SCALE GENOMIC DNA]</scope>
    <source>
        <strain evidence="6">RIFOXYD1_FULL_PER-ii_59_16</strain>
    </source>
</reference>
<accession>A0A0S1SIN9</accession>
<dbReference type="SUPFAM" id="SSF54211">
    <property type="entry name" value="Ribosomal protein S5 domain 2-like"/>
    <property type="match status" value="1"/>
</dbReference>
<dbReference type="PANTHER" id="PTHR33992">
    <property type="entry name" value="RIBONUCLEASE P PROTEIN COMPONENT"/>
    <property type="match status" value="1"/>
</dbReference>
<evidence type="ECO:0000256" key="1">
    <source>
        <dbReference type="ARBA" id="ARBA00022694"/>
    </source>
</evidence>
<accession>A0A0S1SQY1</accession>
<dbReference type="AlphaFoldDB" id="A0A0S1SIN9"/>
<dbReference type="InterPro" id="IPR000100">
    <property type="entry name" value="RNase_P"/>
</dbReference>
<keyword evidence="5" id="KW-0694">RNA-binding</keyword>
<keyword evidence="3" id="KW-0255">Endonuclease</keyword>
<protein>
    <submittedName>
        <fullName evidence="6">Uncharacterized protein</fullName>
    </submittedName>
</protein>
<reference evidence="7" key="1">
    <citation type="submission" date="2015-10" db="EMBL/GenBank/DDBJ databases">
        <title>Analysis of five complete genome sequences for members of the class Peribacteria in the recently recognized Peregrinibacteria bacterial phylum.</title>
        <authorList>
            <person name="Anantharaman K."/>
            <person name="Brown C.T."/>
            <person name="Burstein D."/>
            <person name="Castelle C.J."/>
            <person name="Probst A.J."/>
            <person name="Thomas B.C."/>
            <person name="Williams K.H."/>
            <person name="Banfield J.F."/>
        </authorList>
    </citation>
    <scope>NUCLEOTIDE SEQUENCE [LARGE SCALE GENOMIC DNA]</scope>
</reference>
<evidence type="ECO:0000313" key="7">
    <source>
        <dbReference type="Proteomes" id="UP000069135"/>
    </source>
</evidence>
<dbReference type="Proteomes" id="UP000069135">
    <property type="component" value="Chromosome"/>
</dbReference>
<dbReference type="InterPro" id="IPR020568">
    <property type="entry name" value="Ribosomal_Su5_D2-typ_SF"/>
</dbReference>
<organism evidence="6 7">
    <name type="scientific">Candidatus Peribacter riflensis</name>
    <dbReference type="NCBI Taxonomy" id="1735162"/>
    <lineage>
        <taxon>Bacteria</taxon>
        <taxon>Candidatus Peregrinibacteriota</taxon>
        <taxon>Candidatus Peribacteria</taxon>
        <taxon>Candidatus Peribacterales</taxon>
        <taxon>Candidatus Peribacteraceae</taxon>
        <taxon>Candidatus Peribacter</taxon>
    </lineage>
</organism>
<accession>A0A0S1SQA5</accession>
<accession>A0A0S1SMB3</accession>
<proteinExistence type="predicted"/>
<keyword evidence="4" id="KW-0378">Hydrolase</keyword>
<dbReference type="GO" id="GO:0000049">
    <property type="term" value="F:tRNA binding"/>
    <property type="evidence" value="ECO:0007669"/>
    <property type="project" value="InterPro"/>
</dbReference>
<evidence type="ECO:0000256" key="4">
    <source>
        <dbReference type="ARBA" id="ARBA00022801"/>
    </source>
</evidence>
<dbReference type="GO" id="GO:0004526">
    <property type="term" value="F:ribonuclease P activity"/>
    <property type="evidence" value="ECO:0007669"/>
    <property type="project" value="InterPro"/>
</dbReference>
<keyword evidence="1" id="KW-0819">tRNA processing</keyword>
<dbReference type="KEGG" id="prf:PeribacterA2_1119"/>
<dbReference type="EMBL" id="CP013065">
    <property type="protein sequence ID" value="ALM13779.1"/>
    <property type="molecule type" value="Genomic_DNA"/>
</dbReference>
<dbReference type="Gene3D" id="3.30.230.10">
    <property type="match status" value="1"/>
</dbReference>
<evidence type="ECO:0000313" key="6">
    <source>
        <dbReference type="EMBL" id="ALM13779.1"/>
    </source>
</evidence>
<sequence length="138" mass="15870">MQLLHLRGRKTCDFVLRKGTLWRGRTMNIRWLPGMPQNMRPRPGERSPRGLFIGTFASLSLSKRAVDRNRMRRRCREALRIVMREETEFPSVQLLLSPRSSSLSCDFQDIIHDVRSFLSSLRACLNNPANGAPSSSSR</sequence>
<dbReference type="STRING" id="1735162.PeribacterB2_1121"/>
<dbReference type="PANTHER" id="PTHR33992:SF1">
    <property type="entry name" value="RIBONUCLEASE P PROTEIN COMPONENT"/>
    <property type="match status" value="1"/>
</dbReference>
<dbReference type="GO" id="GO:0030677">
    <property type="term" value="C:ribonuclease P complex"/>
    <property type="evidence" value="ECO:0007669"/>
    <property type="project" value="TreeGrafter"/>
</dbReference>
<evidence type="ECO:0000256" key="5">
    <source>
        <dbReference type="ARBA" id="ARBA00022884"/>
    </source>
</evidence>
<dbReference type="GO" id="GO:0042781">
    <property type="term" value="F:3'-tRNA processing endoribonuclease activity"/>
    <property type="evidence" value="ECO:0007669"/>
    <property type="project" value="TreeGrafter"/>
</dbReference>
<dbReference type="Pfam" id="PF00825">
    <property type="entry name" value="Ribonuclease_P"/>
    <property type="match status" value="1"/>
</dbReference>
<gene>
    <name evidence="6" type="ORF">PeribacterD1_1119</name>
</gene>
<dbReference type="InterPro" id="IPR014721">
    <property type="entry name" value="Ribsml_uS5_D2-typ_fold_subgr"/>
</dbReference>